<keyword evidence="2" id="KW-1185">Reference proteome</keyword>
<sequence>MAEIQSLTVLIKRLEAATSRLEDLATSGTSAVAVAGSLGRDSNGNQPTEPSNILPGDGTVTETKFS</sequence>
<evidence type="ECO:0000313" key="1">
    <source>
        <dbReference type="EMBL" id="CAG8808982.1"/>
    </source>
</evidence>
<comment type="caution">
    <text evidence="1">The sequence shown here is derived from an EMBL/GenBank/DDBJ whole genome shotgun (WGS) entry which is preliminary data.</text>
</comment>
<organism evidence="1 2">
    <name type="scientific">Racocetra persica</name>
    <dbReference type="NCBI Taxonomy" id="160502"/>
    <lineage>
        <taxon>Eukaryota</taxon>
        <taxon>Fungi</taxon>
        <taxon>Fungi incertae sedis</taxon>
        <taxon>Mucoromycota</taxon>
        <taxon>Glomeromycotina</taxon>
        <taxon>Glomeromycetes</taxon>
        <taxon>Diversisporales</taxon>
        <taxon>Gigasporaceae</taxon>
        <taxon>Racocetra</taxon>
    </lineage>
</organism>
<accession>A0ACA9RU97</accession>
<proteinExistence type="predicted"/>
<gene>
    <name evidence="1" type="ORF">RPERSI_LOCUS22756</name>
</gene>
<name>A0ACA9RU97_9GLOM</name>
<evidence type="ECO:0000313" key="2">
    <source>
        <dbReference type="Proteomes" id="UP000789920"/>
    </source>
</evidence>
<feature type="non-terminal residue" evidence="1">
    <location>
        <position position="66"/>
    </location>
</feature>
<dbReference type="EMBL" id="CAJVQC010069527">
    <property type="protein sequence ID" value="CAG8808982.1"/>
    <property type="molecule type" value="Genomic_DNA"/>
</dbReference>
<dbReference type="Proteomes" id="UP000789920">
    <property type="component" value="Unassembled WGS sequence"/>
</dbReference>
<reference evidence="1" key="1">
    <citation type="submission" date="2021-06" db="EMBL/GenBank/DDBJ databases">
        <authorList>
            <person name="Kallberg Y."/>
            <person name="Tangrot J."/>
            <person name="Rosling A."/>
        </authorList>
    </citation>
    <scope>NUCLEOTIDE SEQUENCE</scope>
    <source>
        <strain evidence="1">MA461A</strain>
    </source>
</reference>
<protein>
    <submittedName>
        <fullName evidence="1">32462_t:CDS:1</fullName>
    </submittedName>
</protein>